<dbReference type="Gene3D" id="2.70.98.30">
    <property type="entry name" value="Golgi alpha-mannosidase II, domain 4"/>
    <property type="match status" value="1"/>
</dbReference>
<dbReference type="PANTHER" id="PTHR11607:SF71">
    <property type="entry name" value="ALPHA-MANNOSIDASE"/>
    <property type="match status" value="1"/>
</dbReference>
<name>A0AAN8FFH5_TRICO</name>
<keyword evidence="5" id="KW-1185">Reference proteome</keyword>
<dbReference type="Proteomes" id="UP001331761">
    <property type="component" value="Unassembled WGS sequence"/>
</dbReference>
<dbReference type="AlphaFoldDB" id="A0AAN8FFH5"/>
<protein>
    <recommendedName>
        <fullName evidence="3">Glycoside hydrolase family 38 N-terminal domain-containing protein</fullName>
    </recommendedName>
</protein>
<evidence type="ECO:0000256" key="1">
    <source>
        <dbReference type="ARBA" id="ARBA00001947"/>
    </source>
</evidence>
<organism evidence="4 5">
    <name type="scientific">Trichostrongylus colubriformis</name>
    <name type="common">Black scour worm</name>
    <dbReference type="NCBI Taxonomy" id="6319"/>
    <lineage>
        <taxon>Eukaryota</taxon>
        <taxon>Metazoa</taxon>
        <taxon>Ecdysozoa</taxon>
        <taxon>Nematoda</taxon>
        <taxon>Chromadorea</taxon>
        <taxon>Rhabditida</taxon>
        <taxon>Rhabditina</taxon>
        <taxon>Rhabditomorpha</taxon>
        <taxon>Strongyloidea</taxon>
        <taxon>Trichostrongylidae</taxon>
        <taxon>Trichostrongylus</taxon>
    </lineage>
</organism>
<evidence type="ECO:0000313" key="5">
    <source>
        <dbReference type="Proteomes" id="UP001331761"/>
    </source>
</evidence>
<comment type="caution">
    <text evidence="4">The sequence shown here is derived from an EMBL/GenBank/DDBJ whole genome shotgun (WGS) entry which is preliminary data.</text>
</comment>
<dbReference type="GO" id="GO:0030246">
    <property type="term" value="F:carbohydrate binding"/>
    <property type="evidence" value="ECO:0007669"/>
    <property type="project" value="InterPro"/>
</dbReference>
<dbReference type="PANTHER" id="PTHR11607">
    <property type="entry name" value="ALPHA-MANNOSIDASE"/>
    <property type="match status" value="1"/>
</dbReference>
<evidence type="ECO:0000256" key="2">
    <source>
        <dbReference type="ARBA" id="ARBA00022833"/>
    </source>
</evidence>
<dbReference type="InterPro" id="IPR000602">
    <property type="entry name" value="Glyco_hydro_38_N"/>
</dbReference>
<reference evidence="4 5" key="1">
    <citation type="submission" date="2019-10" db="EMBL/GenBank/DDBJ databases">
        <title>Assembly and Annotation for the nematode Trichostrongylus colubriformis.</title>
        <authorList>
            <person name="Martin J."/>
        </authorList>
    </citation>
    <scope>NUCLEOTIDE SEQUENCE [LARGE SCALE GENOMIC DNA]</scope>
    <source>
        <strain evidence="4">G859</strain>
        <tissue evidence="4">Whole worm</tissue>
    </source>
</reference>
<evidence type="ECO:0000259" key="3">
    <source>
        <dbReference type="Pfam" id="PF01074"/>
    </source>
</evidence>
<feature type="domain" description="Glycoside hydrolase family 38 N-terminal" evidence="3">
    <location>
        <begin position="208"/>
        <end position="355"/>
    </location>
</feature>
<dbReference type="Pfam" id="PF01074">
    <property type="entry name" value="Glyco_hydro_38N"/>
    <property type="match status" value="2"/>
</dbReference>
<dbReference type="GO" id="GO:0006491">
    <property type="term" value="P:N-glycan processing"/>
    <property type="evidence" value="ECO:0007669"/>
    <property type="project" value="TreeGrafter"/>
</dbReference>
<dbReference type="GO" id="GO:0004559">
    <property type="term" value="F:alpha-mannosidase activity"/>
    <property type="evidence" value="ECO:0007669"/>
    <property type="project" value="InterPro"/>
</dbReference>
<proteinExistence type="predicted"/>
<dbReference type="SUPFAM" id="SSF74650">
    <property type="entry name" value="Galactose mutarotase-like"/>
    <property type="match status" value="1"/>
</dbReference>
<comment type="cofactor">
    <cofactor evidence="1">
        <name>Zn(2+)</name>
        <dbReference type="ChEBI" id="CHEBI:29105"/>
    </cofactor>
</comment>
<sequence>MRTRTNLVPEEVGLNRAELSRTGARIHGEDRPLEFVEKARKIEIDMYDCSVRGESQNRSRESHHEKIKVIVVPFTHTDPGWLRTFDSYTKDTDDTLNAMFDFLSKHTDMTFMWAETIFLDHWWRKQDDLVRNLVKQWVKQGRLDLVTGSWVMTDEANAYFPVTVDNIVEGFQFIKKEFGIKPSVLFSLDPFGHSNSIAYLYSQADDTSESDVWTHVFPYSHYDIPSTCGPDSSMCCEIDVLRYYKHYQCGGDVRPINRSNVARKAEGLSKQLMLMSKIYESNVVIMFYGDDFRFTTSFEWQIQYDALRLLFDEINSKKQIEIGFGTITSFFEELEQWYAKNGRQPPSLKGDFFPYDVFILNEMEEEDFYLNGTSVSTFHNITNGMLKGVVRINKKYIGVTPNFLIYLSNGGAYEMNIRDDEYEELLRRKRGEFFPMPTSLVLEDSHNRITVSSNVPHGCREICSGFEAIIGCFVTERIIHSDDGHGLGSDSDSIPNDNLPVDMRFTILVEDLNQAENDSSRFTAHTTGGHITVQSTIYPPVVLITTSNSTLIPPSVGISSLPCELQLLGVRPLPDNRRLLTIFHHGTRATSLTRDECEDDLQKFLKSFLVAMNVTEVEEADLSGLNKAAKVVSVTDYVPSLKPFKFLSLLLTVE</sequence>
<dbReference type="InterPro" id="IPR027291">
    <property type="entry name" value="Glyco_hydro_38_N_sf"/>
</dbReference>
<dbReference type="InterPro" id="IPR050843">
    <property type="entry name" value="Glycosyl_Hydrlase_38"/>
</dbReference>
<dbReference type="InterPro" id="IPR011013">
    <property type="entry name" value="Gal_mutarotase_sf_dom"/>
</dbReference>
<dbReference type="Gene3D" id="3.20.110.10">
    <property type="entry name" value="Glycoside hydrolase 38, N terminal domain"/>
    <property type="match status" value="2"/>
</dbReference>
<dbReference type="EMBL" id="WIXE01013167">
    <property type="protein sequence ID" value="KAK5975324.1"/>
    <property type="molecule type" value="Genomic_DNA"/>
</dbReference>
<gene>
    <name evidence="4" type="ORF">GCK32_006640</name>
</gene>
<accession>A0AAN8FFH5</accession>
<dbReference type="GO" id="GO:0006013">
    <property type="term" value="P:mannose metabolic process"/>
    <property type="evidence" value="ECO:0007669"/>
    <property type="project" value="InterPro"/>
</dbReference>
<dbReference type="SUPFAM" id="SSF88713">
    <property type="entry name" value="Glycoside hydrolase/deacetylase"/>
    <property type="match status" value="1"/>
</dbReference>
<feature type="domain" description="Glycoside hydrolase family 38 N-terminal" evidence="3">
    <location>
        <begin position="68"/>
        <end position="204"/>
    </location>
</feature>
<dbReference type="GO" id="GO:0000139">
    <property type="term" value="C:Golgi membrane"/>
    <property type="evidence" value="ECO:0007669"/>
    <property type="project" value="TreeGrafter"/>
</dbReference>
<evidence type="ECO:0000313" key="4">
    <source>
        <dbReference type="EMBL" id="KAK5975324.1"/>
    </source>
</evidence>
<dbReference type="InterPro" id="IPR011330">
    <property type="entry name" value="Glyco_hydro/deAcase_b/a-brl"/>
</dbReference>
<keyword evidence="2" id="KW-0862">Zinc</keyword>